<dbReference type="InterPro" id="IPR050272">
    <property type="entry name" value="Isochorismatase-like_hydrls"/>
</dbReference>
<dbReference type="PANTHER" id="PTHR43540:SF1">
    <property type="entry name" value="ISOCHORISMATASE HYDROLASE"/>
    <property type="match status" value="1"/>
</dbReference>
<proteinExistence type="predicted"/>
<protein>
    <submittedName>
        <fullName evidence="3">Isochorismatase family cysteine hydrolase</fullName>
        <ecNumber evidence="3">3.-.-.-</ecNumber>
    </submittedName>
</protein>
<gene>
    <name evidence="3" type="ORF">ABXS05_23665</name>
</gene>
<sequence>MPTSASRDSAFLPGRTSILFVDVQKIWTIPGRDPAHPDADPDSYFYKRNRELVVPNQQRLLAAARAGGANVLHTIIRSLTKDGRDRSLDHKLTPIHIAVDDPNGDVIDELQPIDNEIVLPKSSSGVFNSTNIDYVLRNLDTHNLVIAGQLTDQCVDMAVRDGADRGYLVTLVQDACSTYSEERHRAALSAMGGYCWVSDTDEVVRRLNGLSA</sequence>
<name>A0ABV3PSE9_9HYPH</name>
<evidence type="ECO:0000313" key="4">
    <source>
        <dbReference type="Proteomes" id="UP001555786"/>
    </source>
</evidence>
<dbReference type="SUPFAM" id="SSF52499">
    <property type="entry name" value="Isochorismatase-like hydrolases"/>
    <property type="match status" value="1"/>
</dbReference>
<comment type="caution">
    <text evidence="3">The sequence shown here is derived from an EMBL/GenBank/DDBJ whole genome shotgun (WGS) entry which is preliminary data.</text>
</comment>
<keyword evidence="4" id="KW-1185">Reference proteome</keyword>
<evidence type="ECO:0000313" key="3">
    <source>
        <dbReference type="EMBL" id="MEW9308572.1"/>
    </source>
</evidence>
<dbReference type="InterPro" id="IPR036380">
    <property type="entry name" value="Isochorismatase-like_sf"/>
</dbReference>
<dbReference type="PANTHER" id="PTHR43540">
    <property type="entry name" value="PEROXYUREIDOACRYLATE/UREIDOACRYLATE AMIDOHYDROLASE-RELATED"/>
    <property type="match status" value="1"/>
</dbReference>
<dbReference type="InterPro" id="IPR000868">
    <property type="entry name" value="Isochorismatase-like_dom"/>
</dbReference>
<evidence type="ECO:0000256" key="1">
    <source>
        <dbReference type="ARBA" id="ARBA00022801"/>
    </source>
</evidence>
<feature type="domain" description="Isochorismatase-like" evidence="2">
    <location>
        <begin position="18"/>
        <end position="201"/>
    </location>
</feature>
<accession>A0ABV3PSE9</accession>
<reference evidence="3 4" key="1">
    <citation type="submission" date="2024-07" db="EMBL/GenBank/DDBJ databases">
        <title>Description of Labrys sedimenti sp. nov., isolated from a diclofenac-degrading enrichment culture.</title>
        <authorList>
            <person name="Tancsics A."/>
            <person name="Csepanyi A."/>
        </authorList>
    </citation>
    <scope>NUCLEOTIDE SEQUENCE [LARGE SCALE GENOMIC DNA]</scope>
    <source>
        <strain evidence="3 4">LMG 23578</strain>
    </source>
</reference>
<dbReference type="Pfam" id="PF00857">
    <property type="entry name" value="Isochorismatase"/>
    <property type="match status" value="1"/>
</dbReference>
<dbReference type="CDD" id="cd00431">
    <property type="entry name" value="cysteine_hydrolases"/>
    <property type="match status" value="1"/>
</dbReference>
<organism evidence="3 4">
    <name type="scientific">Labrys neptuniae</name>
    <dbReference type="NCBI Taxonomy" id="376174"/>
    <lineage>
        <taxon>Bacteria</taxon>
        <taxon>Pseudomonadati</taxon>
        <taxon>Pseudomonadota</taxon>
        <taxon>Alphaproteobacteria</taxon>
        <taxon>Hyphomicrobiales</taxon>
        <taxon>Xanthobacteraceae</taxon>
        <taxon>Labrys</taxon>
    </lineage>
</organism>
<dbReference type="Proteomes" id="UP001555786">
    <property type="component" value="Unassembled WGS sequence"/>
</dbReference>
<dbReference type="Gene3D" id="3.40.50.850">
    <property type="entry name" value="Isochorismatase-like"/>
    <property type="match status" value="1"/>
</dbReference>
<dbReference type="RefSeq" id="WP_068290711.1">
    <property type="nucleotide sequence ID" value="NZ_JBFNQD010000009.1"/>
</dbReference>
<dbReference type="EMBL" id="JBFNQD010000009">
    <property type="protein sequence ID" value="MEW9308572.1"/>
    <property type="molecule type" value="Genomic_DNA"/>
</dbReference>
<dbReference type="EC" id="3.-.-.-" evidence="3"/>
<keyword evidence="1 3" id="KW-0378">Hydrolase</keyword>
<dbReference type="GO" id="GO:0016787">
    <property type="term" value="F:hydrolase activity"/>
    <property type="evidence" value="ECO:0007669"/>
    <property type="project" value="UniProtKB-KW"/>
</dbReference>
<evidence type="ECO:0000259" key="2">
    <source>
        <dbReference type="Pfam" id="PF00857"/>
    </source>
</evidence>